<feature type="domain" description="PKS/mFAS DH" evidence="9">
    <location>
        <begin position="942"/>
        <end position="1251"/>
    </location>
</feature>
<dbReference type="InterPro" id="IPR056501">
    <property type="entry name" value="NAD-bd_HRPKS_sdrA"/>
</dbReference>
<evidence type="ECO:0000256" key="2">
    <source>
        <dbReference type="ARBA" id="ARBA00022553"/>
    </source>
</evidence>
<dbReference type="InterPro" id="IPR013154">
    <property type="entry name" value="ADH-like_N"/>
</dbReference>
<evidence type="ECO:0000313" key="11">
    <source>
        <dbReference type="Proteomes" id="UP000078544"/>
    </source>
</evidence>
<dbReference type="Pfam" id="PF00550">
    <property type="entry name" value="PP-binding"/>
    <property type="match status" value="1"/>
</dbReference>
<dbReference type="EMBL" id="AZGY01000022">
    <property type="protein sequence ID" value="KZZ90176.1"/>
    <property type="molecule type" value="Genomic_DNA"/>
</dbReference>
<dbReference type="FunFam" id="3.40.50.720:FF:000209">
    <property type="entry name" value="Polyketide synthase Pks12"/>
    <property type="match status" value="1"/>
</dbReference>
<dbReference type="InterPro" id="IPR049552">
    <property type="entry name" value="PKS_DH_N"/>
</dbReference>
<dbReference type="CDD" id="cd00833">
    <property type="entry name" value="PKS"/>
    <property type="match status" value="1"/>
</dbReference>
<dbReference type="InterPro" id="IPR011032">
    <property type="entry name" value="GroES-like_sf"/>
</dbReference>
<dbReference type="InterPro" id="IPR016039">
    <property type="entry name" value="Thiolase-like"/>
</dbReference>
<evidence type="ECO:0000256" key="4">
    <source>
        <dbReference type="ARBA" id="ARBA00023002"/>
    </source>
</evidence>
<dbReference type="SUPFAM" id="SSF53901">
    <property type="entry name" value="Thiolase-like"/>
    <property type="match status" value="1"/>
</dbReference>
<dbReference type="GO" id="GO:0004312">
    <property type="term" value="F:fatty acid synthase activity"/>
    <property type="evidence" value="ECO:0007669"/>
    <property type="project" value="TreeGrafter"/>
</dbReference>
<dbReference type="PANTHER" id="PTHR43775:SF18">
    <property type="entry name" value="ENZYME, PUTATIVE (JCVI)-RELATED"/>
    <property type="match status" value="1"/>
</dbReference>
<gene>
    <name evidence="10" type="ORF">AAL_07277</name>
</gene>
<dbReference type="GO" id="GO:0006633">
    <property type="term" value="P:fatty acid biosynthetic process"/>
    <property type="evidence" value="ECO:0007669"/>
    <property type="project" value="TreeGrafter"/>
</dbReference>
<accession>A0A167XJZ4</accession>
<dbReference type="InterPro" id="IPR050091">
    <property type="entry name" value="PKS_NRPS_Biosynth_Enz"/>
</dbReference>
<dbReference type="Proteomes" id="UP000078544">
    <property type="component" value="Unassembled WGS sequence"/>
</dbReference>
<evidence type="ECO:0000259" key="9">
    <source>
        <dbReference type="PROSITE" id="PS52019"/>
    </source>
</evidence>
<keyword evidence="4" id="KW-0560">Oxidoreductase</keyword>
<evidence type="ECO:0000256" key="6">
    <source>
        <dbReference type="PROSITE-ProRule" id="PRU01363"/>
    </source>
</evidence>
<dbReference type="STRING" id="1081109.A0A167XJZ4"/>
<feature type="region of interest" description="C-terminal hotdog fold" evidence="6">
    <location>
        <begin position="1093"/>
        <end position="1251"/>
    </location>
</feature>
<keyword evidence="11" id="KW-1185">Reference proteome</keyword>
<dbReference type="SMART" id="SM00825">
    <property type="entry name" value="PKS_KS"/>
    <property type="match status" value="1"/>
</dbReference>
<dbReference type="SUPFAM" id="SSF55048">
    <property type="entry name" value="Probable ACP-binding domain of malonyl-CoA ACP transacylase"/>
    <property type="match status" value="1"/>
</dbReference>
<feature type="active site" description="Proton donor; for dehydratase activity" evidence="6">
    <location>
        <position position="1157"/>
    </location>
</feature>
<dbReference type="InterPro" id="IPR016035">
    <property type="entry name" value="Acyl_Trfase/lysoPLipase"/>
</dbReference>
<dbReference type="InterPro" id="IPR057326">
    <property type="entry name" value="KR_dom"/>
</dbReference>
<dbReference type="InterPro" id="IPR036736">
    <property type="entry name" value="ACP-like_sf"/>
</dbReference>
<dbReference type="InterPro" id="IPR036291">
    <property type="entry name" value="NAD(P)-bd_dom_sf"/>
</dbReference>
<dbReference type="InterPro" id="IPR032821">
    <property type="entry name" value="PKS_assoc"/>
</dbReference>
<dbReference type="OrthoDB" id="329835at2759"/>
<dbReference type="Gene3D" id="3.40.50.720">
    <property type="entry name" value="NAD(P)-binding Rossmann-like Domain"/>
    <property type="match status" value="2"/>
</dbReference>
<dbReference type="Pfam" id="PF13602">
    <property type="entry name" value="ADH_zinc_N_2"/>
    <property type="match status" value="1"/>
</dbReference>
<dbReference type="SMART" id="SM00827">
    <property type="entry name" value="PKS_AT"/>
    <property type="match status" value="1"/>
</dbReference>
<dbReference type="InterPro" id="IPR049551">
    <property type="entry name" value="PKS_DH_C"/>
</dbReference>
<dbReference type="InterPro" id="IPR049900">
    <property type="entry name" value="PKS_mFAS_DH"/>
</dbReference>
<dbReference type="Pfam" id="PF00109">
    <property type="entry name" value="ketoacyl-synt"/>
    <property type="match status" value="1"/>
</dbReference>
<dbReference type="InterPro" id="IPR014030">
    <property type="entry name" value="Ketoacyl_synth_N"/>
</dbReference>
<evidence type="ECO:0000256" key="1">
    <source>
        <dbReference type="ARBA" id="ARBA00022450"/>
    </source>
</evidence>
<evidence type="ECO:0000256" key="5">
    <source>
        <dbReference type="ARBA" id="ARBA00023268"/>
    </source>
</evidence>
<dbReference type="Gene3D" id="1.10.1200.10">
    <property type="entry name" value="ACP-like"/>
    <property type="match status" value="1"/>
</dbReference>
<dbReference type="PROSITE" id="PS50075">
    <property type="entry name" value="CARRIER"/>
    <property type="match status" value="1"/>
</dbReference>
<dbReference type="Gene3D" id="3.30.70.3290">
    <property type="match status" value="1"/>
</dbReference>
<dbReference type="PROSITE" id="PS52004">
    <property type="entry name" value="KS3_2"/>
    <property type="match status" value="1"/>
</dbReference>
<reference evidence="10 11" key="1">
    <citation type="journal article" date="2016" name="Genome Biol. Evol.">
        <title>Divergent and convergent evolution of fungal pathogenicity.</title>
        <authorList>
            <person name="Shang Y."/>
            <person name="Xiao G."/>
            <person name="Zheng P."/>
            <person name="Cen K."/>
            <person name="Zhan S."/>
            <person name="Wang C."/>
        </authorList>
    </citation>
    <scope>NUCLEOTIDE SEQUENCE [LARGE SCALE GENOMIC DNA]</scope>
    <source>
        <strain evidence="10 11">RCEF 2490</strain>
    </source>
</reference>
<dbReference type="Pfam" id="PF21089">
    <property type="entry name" value="PKS_DH_N"/>
    <property type="match status" value="1"/>
</dbReference>
<dbReference type="SMART" id="SM00823">
    <property type="entry name" value="PKS_PP"/>
    <property type="match status" value="1"/>
</dbReference>
<dbReference type="Pfam" id="PF00698">
    <property type="entry name" value="Acyl_transf_1"/>
    <property type="match status" value="1"/>
</dbReference>
<dbReference type="Gene3D" id="3.40.47.10">
    <property type="match status" value="1"/>
</dbReference>
<dbReference type="SMART" id="SM00829">
    <property type="entry name" value="PKS_ER"/>
    <property type="match status" value="1"/>
</dbReference>
<feature type="domain" description="Ketosynthase family 3 (KS3)" evidence="8">
    <location>
        <begin position="6"/>
        <end position="435"/>
    </location>
</feature>
<dbReference type="PROSITE" id="PS52019">
    <property type="entry name" value="PKS_MFAS_DH"/>
    <property type="match status" value="1"/>
</dbReference>
<dbReference type="SMART" id="SM00822">
    <property type="entry name" value="PKS_KR"/>
    <property type="match status" value="1"/>
</dbReference>
<feature type="region of interest" description="N-terminal hotdog fold" evidence="6">
    <location>
        <begin position="942"/>
        <end position="1081"/>
    </location>
</feature>
<dbReference type="Gene3D" id="3.90.180.10">
    <property type="entry name" value="Medium-chain alcohol dehydrogenases, catalytic domain"/>
    <property type="match status" value="1"/>
</dbReference>
<dbReference type="Pfam" id="PF02801">
    <property type="entry name" value="Ketoacyl-synt_C"/>
    <property type="match status" value="1"/>
</dbReference>
<comment type="caution">
    <text evidence="10">The sequence shown here is derived from an EMBL/GenBank/DDBJ whole genome shotgun (WGS) entry which is preliminary data.</text>
</comment>
<keyword evidence="3" id="KW-0808">Transferase</keyword>
<evidence type="ECO:0000256" key="3">
    <source>
        <dbReference type="ARBA" id="ARBA00022679"/>
    </source>
</evidence>
<dbReference type="GO" id="GO:0030639">
    <property type="term" value="P:polyketide biosynthetic process"/>
    <property type="evidence" value="ECO:0007669"/>
    <property type="project" value="UniProtKB-ARBA"/>
</dbReference>
<dbReference type="InterPro" id="IPR016036">
    <property type="entry name" value="Malonyl_transacylase_ACP-bd"/>
</dbReference>
<keyword evidence="5" id="KW-0511">Multifunctional enzyme</keyword>
<dbReference type="Pfam" id="PF08659">
    <property type="entry name" value="KR"/>
    <property type="match status" value="1"/>
</dbReference>
<dbReference type="GO" id="GO:0031177">
    <property type="term" value="F:phosphopantetheine binding"/>
    <property type="evidence" value="ECO:0007669"/>
    <property type="project" value="InterPro"/>
</dbReference>
<evidence type="ECO:0000259" key="8">
    <source>
        <dbReference type="PROSITE" id="PS52004"/>
    </source>
</evidence>
<dbReference type="InterPro" id="IPR020807">
    <property type="entry name" value="PKS_DH"/>
</dbReference>
<dbReference type="InterPro" id="IPR013968">
    <property type="entry name" value="PKS_KR"/>
</dbReference>
<dbReference type="InterPro" id="IPR014043">
    <property type="entry name" value="Acyl_transferase_dom"/>
</dbReference>
<dbReference type="PROSITE" id="PS00012">
    <property type="entry name" value="PHOSPHOPANTETHEINE"/>
    <property type="match status" value="1"/>
</dbReference>
<sequence length="2433" mass="267117">MATIKQTPIAIVGHACRLPGDSHTPEQFWDFLVNGKIADTTPPCPRFNLDGHYDSSLRPYTMRSPGGMFINVNVEDIDAGFFGLSNIDAVSMNPQQRQLLEVVYEGLENAGLSLERIRSTSFGCFVGSYASGRVYFSDMQNRNPEDRVPSCTVGSGRAMLSNRISHFLDITGPSMTIDTACSGSLVSVDLACRYLHSGDADGAIVAGCNLYMSPEHNMDQTAMSSAASPTGRCWTFDARADGYIKAEGVNCLILKRLDDALRDGDPVRAVIRGTSTNSDGRTPGIASPSAEAQAKAIRRAYERAGITDLSNTSYLECHGTGTLAGDPIECLAASTVFSPSRADGSVLRIGSVKSNIGHSEPAAGISAMLKAVLAVERGVIPGNPTFERPNPKIDFEAKQLFVSKSTTAWPSNTLRRASINSFGYGGSNAHAIVEHPSVLIPSHKPAFTSSYSTSGIDLLSDSKCDDTRRLLVFSANDDVSLQDSIKAYLRHLLNPAVSIKSADLAYTLSERRTHHFFRAYVVSSGSSFRANQVVYGKQLEPRRLCFVFTGQGAQWPLMGRDLLAKFPVAREMAQSLDETLRSMNEGPSWSLLEELSAPRSADHMRQPEFSQPLTTALQLCLLSVLRYWGIKPTVAVGHSSGEIAAAVAAERLSPEDAIKVAYLRGKATQDARSRQVADLGMLAVGIGLEEARSYVKSCPKVQIACINSPKSVTLSGLTRDLNSLQEQIKSHGHFARLLMVDMAYHSDYMQDIADVYRRLLLERCPSLSSRSESQATTDRQSVAFFSTVHGGLYKATMDIEYWVENMVSPVLFNSTVTGLLKSGMADCLIELGPRGALGGPIKQIREAFHKDGNATHKFEYMPSFTGDKDPTLALFDVAGKLFFRGMGVEVTKVCDCKNQASLSSEDPKVIVDLPNYQWNHSVKYWYENQASKDWRFRPYPVHDLLGTKVLDTSWSSPTFRKTLRLKDVPWIRDHSIGNDIIFPAAAYIAMVAEAMFQAGKASGMEELAGVETIGQTSWRLRNVRLLRALVLEEDIDHHLYLELSPSRGPRDAWFIFKILTLSDDVWTEHANGLVRLGPKATEAASETDLLPLSYPCPASVWYKSMNAVGFNFGPLFRNLVEIESSSGQRTSRARICLRNEDLKTPESRYLIHPKIFDTFFQAGISSLYQGYRTDVCEALVPKFIEEIVIGARTGDASESALAVTDSEFIRGRPDKVHNYKSNIRVYDGVSRSCLVEVRGLHYAELHAPQTGEETSQKLHFMKEIWKPDISLLRGVVHIDALAANDKAANLLSKYLRLPVSAAFLLSLLKHKVATPSVLDADLLRHDHEADRDKAGTDRQALENSDIDERHEEMSSCLSAFDRYVCCFRDSESMEAAFVQFGSLSEMKIETFDHVSILKDTSAVKGGFDLVVLRVSSKETISDFEQALKSARNLCSPSGLLLLVEQQAASDQPLLRVEPLLQSSSFFERMKHPCLSQDPGSAEPRVTIRLCSPQMCVQETQRHAIDLTVLDLSKGASEDFSAVVQSLKTYGWTPSAEKLSDPLPGLSQQPVLLVDDPASPLLANITESDWGSLQRLLIGERTILWLTTGSQLDTPLPSNALVHGFARSVRGEEPRLNLKTLDLSSDGVRSPASLIARVLEDTSCIEDKKPTLAQSDNEFCERHGILYISRVIPDEGLLEVARDDADGAKLKDMWLRENPNTIRLWCERPGDLSTLHFNEVIDHQEYLGDGEVEVEIGAAGLNFKDIMTSLGVVPEDECQLGFEGAGIITRVGSKVTSYHAGDRVLIHSKGTFSNRRRVPAESVFLLPNTTSLEDAATMCIVYFTAIYAFIEIARLQRGQSVLIHSATGGVGLACIQLCRYLGAEIYVTAGSPEKRKFLAEQIGISSERIFSSRDIRFAGEIRRQTNGRGVDYVLNSLTGDLLDASWRLLADHGMLLEIGKKDIVDRNVLSMEPFDRNCAYHGIDISQTSIISDLPLVYRVLQKIRELLEDGHIKPIAPRKNFPFTDIKEAMRYMRSGEHVGKIVISRGNDDDVLVPVRPAARLLRLDPGSSYLIVGGLSGLCGSLAILMARCGARSLTIFSRRGLARDNISQRVLQDLHNLGVKVELFKGDVACAADVKRVFEQSELTIRGVVQGAMVLRDKTFETMTRQEYFEALTCKFQGTWNLHNAAAETAGQKLDFFTMLSSISGVIGSGGQANYAAGNSFQDAFARYRQSLGLSAQSINLGIVEDVGYMSENQKVAERAQSRSGLSSISERQLHEVLKYSVLQQTTGLGEADASQMITGLPFPLPDDSLLLRDARFCSLSVPKHSSKHKNAAKTRDEDGGMSDFLAMVNASAPSEVLVKGAVKLVNKQLVKALGLATDVEESKPLGSYGIDSLAAVDLRNWVKLHFGADLTTLDVLNASSLGTLCAKIVWCLGNKPCATASGKEPAKTR</sequence>
<dbReference type="InterPro" id="IPR014031">
    <property type="entry name" value="Ketoacyl_synth_C"/>
</dbReference>
<dbReference type="Pfam" id="PF08240">
    <property type="entry name" value="ADH_N"/>
    <property type="match status" value="1"/>
</dbReference>
<dbReference type="SUPFAM" id="SSF51735">
    <property type="entry name" value="NAD(P)-binding Rossmann-fold domains"/>
    <property type="match status" value="2"/>
</dbReference>
<name>A0A167XJZ4_9HYPO</name>
<dbReference type="SUPFAM" id="SSF52151">
    <property type="entry name" value="FabD/lysophospholipase-like"/>
    <property type="match status" value="1"/>
</dbReference>
<protein>
    <submittedName>
        <fullName evidence="10">Beta-ketoacyl synthase</fullName>
    </submittedName>
</protein>
<dbReference type="Pfam" id="PF16197">
    <property type="entry name" value="KAsynt_C_assoc"/>
    <property type="match status" value="1"/>
</dbReference>
<dbReference type="InterPro" id="IPR020843">
    <property type="entry name" value="ER"/>
</dbReference>
<feature type="domain" description="Carrier" evidence="7">
    <location>
        <begin position="2336"/>
        <end position="2416"/>
    </location>
</feature>
<evidence type="ECO:0000259" key="7">
    <source>
        <dbReference type="PROSITE" id="PS50075"/>
    </source>
</evidence>
<dbReference type="Pfam" id="PF23114">
    <property type="entry name" value="NAD-bd_HRPKS_sdrA"/>
    <property type="match status" value="1"/>
</dbReference>
<dbReference type="InterPro" id="IPR020806">
    <property type="entry name" value="PKS_PP-bd"/>
</dbReference>
<dbReference type="InterPro" id="IPR006162">
    <property type="entry name" value="Ppantetheine_attach_site"/>
</dbReference>
<proteinExistence type="predicted"/>
<dbReference type="SUPFAM" id="SSF47336">
    <property type="entry name" value="ACP-like"/>
    <property type="match status" value="1"/>
</dbReference>
<keyword evidence="1" id="KW-0596">Phosphopantetheine</keyword>
<dbReference type="Gene3D" id="3.10.129.110">
    <property type="entry name" value="Polyketide synthase dehydratase"/>
    <property type="match status" value="1"/>
</dbReference>
<dbReference type="SMART" id="SM00826">
    <property type="entry name" value="PKS_DH"/>
    <property type="match status" value="1"/>
</dbReference>
<dbReference type="CDD" id="cd05195">
    <property type="entry name" value="enoyl_red"/>
    <property type="match status" value="1"/>
</dbReference>
<dbReference type="GO" id="GO:1901336">
    <property type="term" value="P:lactone biosynthetic process"/>
    <property type="evidence" value="ECO:0007669"/>
    <property type="project" value="UniProtKB-ARBA"/>
</dbReference>
<evidence type="ECO:0000313" key="10">
    <source>
        <dbReference type="EMBL" id="KZZ90176.1"/>
    </source>
</evidence>
<dbReference type="Pfam" id="PF14765">
    <property type="entry name" value="PS-DH"/>
    <property type="match status" value="1"/>
</dbReference>
<dbReference type="SUPFAM" id="SSF50129">
    <property type="entry name" value="GroES-like"/>
    <property type="match status" value="1"/>
</dbReference>
<dbReference type="InterPro" id="IPR001227">
    <property type="entry name" value="Ac_transferase_dom_sf"/>
</dbReference>
<dbReference type="Gene3D" id="3.40.366.10">
    <property type="entry name" value="Malonyl-Coenzyme A Acyl Carrier Protein, domain 2"/>
    <property type="match status" value="1"/>
</dbReference>
<feature type="active site" description="Proton acceptor; for dehydratase activity" evidence="6">
    <location>
        <position position="974"/>
    </location>
</feature>
<organism evidence="10 11">
    <name type="scientific">Moelleriella libera RCEF 2490</name>
    <dbReference type="NCBI Taxonomy" id="1081109"/>
    <lineage>
        <taxon>Eukaryota</taxon>
        <taxon>Fungi</taxon>
        <taxon>Dikarya</taxon>
        <taxon>Ascomycota</taxon>
        <taxon>Pezizomycotina</taxon>
        <taxon>Sordariomycetes</taxon>
        <taxon>Hypocreomycetidae</taxon>
        <taxon>Hypocreales</taxon>
        <taxon>Clavicipitaceae</taxon>
        <taxon>Moelleriella</taxon>
    </lineage>
</organism>
<dbReference type="PANTHER" id="PTHR43775">
    <property type="entry name" value="FATTY ACID SYNTHASE"/>
    <property type="match status" value="1"/>
</dbReference>
<dbReference type="InterPro" id="IPR042104">
    <property type="entry name" value="PKS_dehydratase_sf"/>
</dbReference>
<dbReference type="InterPro" id="IPR020841">
    <property type="entry name" value="PKS_Beta-ketoAc_synthase_dom"/>
</dbReference>
<dbReference type="InterPro" id="IPR009081">
    <property type="entry name" value="PP-bd_ACP"/>
</dbReference>
<dbReference type="GO" id="GO:0016491">
    <property type="term" value="F:oxidoreductase activity"/>
    <property type="evidence" value="ECO:0007669"/>
    <property type="project" value="UniProtKB-KW"/>
</dbReference>
<keyword evidence="2" id="KW-0597">Phosphoprotein</keyword>